<feature type="domain" description="S1-like" evidence="7">
    <location>
        <begin position="5"/>
        <end position="89"/>
    </location>
</feature>
<dbReference type="STRING" id="10228.B3S6G8"/>
<dbReference type="SMART" id="SM00652">
    <property type="entry name" value="eIF1a"/>
    <property type="match status" value="1"/>
</dbReference>
<evidence type="ECO:0000256" key="3">
    <source>
        <dbReference type="ARBA" id="ARBA00022884"/>
    </source>
</evidence>
<dbReference type="PhylomeDB" id="B3S6G8"/>
<dbReference type="AlphaFoldDB" id="B3S6G8"/>
<keyword evidence="5" id="KW-0648">Protein biosynthesis</keyword>
<dbReference type="GO" id="GO:0005634">
    <property type="term" value="C:nucleus"/>
    <property type="evidence" value="ECO:0000318"/>
    <property type="project" value="GO_Central"/>
</dbReference>
<gene>
    <name evidence="8" type="ORF">TRIADDRAFT_59800</name>
</gene>
<dbReference type="HOGENOM" id="CLU_106477_2_0_1"/>
<comment type="similarity">
    <text evidence="1">Belongs to the EIF1AD family.</text>
</comment>
<dbReference type="SUPFAM" id="SSF50249">
    <property type="entry name" value="Nucleic acid-binding proteins"/>
    <property type="match status" value="1"/>
</dbReference>
<dbReference type="GO" id="GO:0003723">
    <property type="term" value="F:RNA binding"/>
    <property type="evidence" value="ECO:0007669"/>
    <property type="project" value="UniProtKB-KW"/>
</dbReference>
<dbReference type="Pfam" id="PF01176">
    <property type="entry name" value="eIF-1a"/>
    <property type="match status" value="1"/>
</dbReference>
<feature type="region of interest" description="Disordered" evidence="6">
    <location>
        <begin position="109"/>
        <end position="160"/>
    </location>
</feature>
<dbReference type="GO" id="GO:0003743">
    <property type="term" value="F:translation initiation factor activity"/>
    <property type="evidence" value="ECO:0007669"/>
    <property type="project" value="UniProtKB-UniRule"/>
</dbReference>
<dbReference type="CTD" id="6756979"/>
<dbReference type="PANTHER" id="PTHR21641:SF0">
    <property type="entry name" value="RNA-BINDING PROTEIN EIF1AD-RELATED"/>
    <property type="match status" value="1"/>
</dbReference>
<name>B3S6G8_TRIAD</name>
<evidence type="ECO:0000313" key="9">
    <source>
        <dbReference type="Proteomes" id="UP000009022"/>
    </source>
</evidence>
<dbReference type="InterPro" id="IPR006196">
    <property type="entry name" value="RNA-binding_domain_S1_IF1"/>
</dbReference>
<organism evidence="8 9">
    <name type="scientific">Trichoplax adhaerens</name>
    <name type="common">Trichoplax reptans</name>
    <dbReference type="NCBI Taxonomy" id="10228"/>
    <lineage>
        <taxon>Eukaryota</taxon>
        <taxon>Metazoa</taxon>
        <taxon>Placozoa</taxon>
        <taxon>Uniplacotomia</taxon>
        <taxon>Trichoplacea</taxon>
        <taxon>Trichoplacidae</taxon>
        <taxon>Trichoplax</taxon>
    </lineage>
</organism>
<dbReference type="eggNOG" id="KOG2925">
    <property type="taxonomic scope" value="Eukaryota"/>
</dbReference>
<dbReference type="GeneID" id="6756979"/>
<dbReference type="InterPro" id="IPR001253">
    <property type="entry name" value="TIF_eIF-1A"/>
</dbReference>
<dbReference type="OrthoDB" id="1738325at2759"/>
<protein>
    <recommendedName>
        <fullName evidence="2">Probable RNA-binding protein EIF1AD</fullName>
    </recommendedName>
    <alternativeName>
        <fullName evidence="4">Eukaryotic translation initiation factor 1A domain-containing protein</fullName>
    </alternativeName>
</protein>
<evidence type="ECO:0000313" key="8">
    <source>
        <dbReference type="EMBL" id="EDV21757.1"/>
    </source>
</evidence>
<reference evidence="8 9" key="1">
    <citation type="journal article" date="2008" name="Nature">
        <title>The Trichoplax genome and the nature of placozoans.</title>
        <authorList>
            <person name="Srivastava M."/>
            <person name="Begovic E."/>
            <person name="Chapman J."/>
            <person name="Putnam N.H."/>
            <person name="Hellsten U."/>
            <person name="Kawashima T."/>
            <person name="Kuo A."/>
            <person name="Mitros T."/>
            <person name="Salamov A."/>
            <person name="Carpenter M.L."/>
            <person name="Signorovitch A.Y."/>
            <person name="Moreno M.A."/>
            <person name="Kamm K."/>
            <person name="Grimwood J."/>
            <person name="Schmutz J."/>
            <person name="Shapiro H."/>
            <person name="Grigoriev I.V."/>
            <person name="Buss L.W."/>
            <person name="Schierwater B."/>
            <person name="Dellaporta S.L."/>
            <person name="Rokhsar D.S."/>
        </authorList>
    </citation>
    <scope>NUCLEOTIDE SEQUENCE [LARGE SCALE GENOMIC DNA]</scope>
    <source>
        <strain evidence="8 9">Grell-BS-1999</strain>
    </source>
</reference>
<evidence type="ECO:0000256" key="6">
    <source>
        <dbReference type="SAM" id="MobiDB-lite"/>
    </source>
</evidence>
<dbReference type="InterPro" id="IPR012340">
    <property type="entry name" value="NA-bd_OB-fold"/>
</dbReference>
<evidence type="ECO:0000256" key="1">
    <source>
        <dbReference type="ARBA" id="ARBA00007340"/>
    </source>
</evidence>
<evidence type="ECO:0000256" key="4">
    <source>
        <dbReference type="ARBA" id="ARBA00031998"/>
    </source>
</evidence>
<keyword evidence="5" id="KW-0396">Initiation factor</keyword>
<proteinExistence type="inferred from homology"/>
<accession>B3S6G8</accession>
<dbReference type="PANTHER" id="PTHR21641">
    <property type="entry name" value="TRANSLATION INITIATION FACTOR-RELATED"/>
    <property type="match status" value="1"/>
</dbReference>
<dbReference type="Proteomes" id="UP000009022">
    <property type="component" value="Unassembled WGS sequence"/>
</dbReference>
<evidence type="ECO:0000259" key="7">
    <source>
        <dbReference type="PROSITE" id="PS50832"/>
    </source>
</evidence>
<dbReference type="InterPro" id="IPR039294">
    <property type="entry name" value="EIF1AD"/>
</dbReference>
<keyword evidence="3" id="KW-0694">RNA-binding</keyword>
<dbReference type="RefSeq" id="XP_002115905.1">
    <property type="nucleotide sequence ID" value="XM_002115869.1"/>
</dbReference>
<dbReference type="InParanoid" id="B3S6G8"/>
<dbReference type="EMBL" id="DS985252">
    <property type="protein sequence ID" value="EDV21757.1"/>
    <property type="molecule type" value="Genomic_DNA"/>
</dbReference>
<feature type="compositionally biased region" description="Basic and acidic residues" evidence="6">
    <location>
        <begin position="113"/>
        <end position="123"/>
    </location>
</feature>
<evidence type="ECO:0000256" key="2">
    <source>
        <dbReference type="ARBA" id="ARBA00020989"/>
    </source>
</evidence>
<dbReference type="KEGG" id="tad:TRIADDRAFT_59800"/>
<dbReference type="PROSITE" id="PS50832">
    <property type="entry name" value="S1_IF1_TYPE"/>
    <property type="match status" value="1"/>
</dbReference>
<sequence>MSKATKKKYVRQELLTGDVSLAESQQIVKIVASRGNNLHEVVTASGETFLSSMPSKFRRVIWIKRGDYVIVDPIEEGNKVRAEISSVLNADQIKSLKEENLWPEEFVTNNASMHRENSAKTHEDLDEDLDKDASESASDDDLFVNTNRIVDEDDYDSSSS</sequence>
<keyword evidence="9" id="KW-1185">Reference proteome</keyword>
<evidence type="ECO:0000256" key="5">
    <source>
        <dbReference type="PROSITE-ProRule" id="PRU00181"/>
    </source>
</evidence>
<dbReference type="OMA" id="PNRMQAP"/>
<dbReference type="Gene3D" id="2.40.50.140">
    <property type="entry name" value="Nucleic acid-binding proteins"/>
    <property type="match status" value="1"/>
</dbReference>
<dbReference type="FunCoup" id="B3S6G8">
    <property type="interactions" value="1713"/>
</dbReference>
<feature type="compositionally biased region" description="Acidic residues" evidence="6">
    <location>
        <begin position="151"/>
        <end position="160"/>
    </location>
</feature>